<accession>A0A8T0GCB1</accession>
<proteinExistence type="predicted"/>
<dbReference type="EMBL" id="CM026432">
    <property type="protein sequence ID" value="KAG0555994.1"/>
    <property type="molecule type" value="Genomic_DNA"/>
</dbReference>
<reference evidence="1 2" key="1">
    <citation type="submission" date="2020-06" db="EMBL/GenBank/DDBJ databases">
        <title>WGS assembly of Ceratodon purpureus strain R40.</title>
        <authorList>
            <person name="Carey S.B."/>
            <person name="Jenkins J."/>
            <person name="Shu S."/>
            <person name="Lovell J.T."/>
            <person name="Sreedasyam A."/>
            <person name="Maumus F."/>
            <person name="Tiley G.P."/>
            <person name="Fernandez-Pozo N."/>
            <person name="Barry K."/>
            <person name="Chen C."/>
            <person name="Wang M."/>
            <person name="Lipzen A."/>
            <person name="Daum C."/>
            <person name="Saski C.A."/>
            <person name="Payton A.C."/>
            <person name="Mcbreen J.C."/>
            <person name="Conrad R.E."/>
            <person name="Kollar L.M."/>
            <person name="Olsson S."/>
            <person name="Huttunen S."/>
            <person name="Landis J.B."/>
            <person name="Wickett N.J."/>
            <person name="Johnson M.G."/>
            <person name="Rensing S.A."/>
            <person name="Grimwood J."/>
            <person name="Schmutz J."/>
            <person name="Mcdaniel S.F."/>
        </authorList>
    </citation>
    <scope>NUCLEOTIDE SEQUENCE [LARGE SCALE GENOMIC DNA]</scope>
    <source>
        <strain evidence="1 2">R40</strain>
    </source>
</reference>
<dbReference type="Proteomes" id="UP000822688">
    <property type="component" value="Chromosome 11"/>
</dbReference>
<keyword evidence="2" id="KW-1185">Reference proteome</keyword>
<dbReference type="AlphaFoldDB" id="A0A8T0GCB1"/>
<organism evidence="1 2">
    <name type="scientific">Ceratodon purpureus</name>
    <name type="common">Fire moss</name>
    <name type="synonym">Dicranum purpureum</name>
    <dbReference type="NCBI Taxonomy" id="3225"/>
    <lineage>
        <taxon>Eukaryota</taxon>
        <taxon>Viridiplantae</taxon>
        <taxon>Streptophyta</taxon>
        <taxon>Embryophyta</taxon>
        <taxon>Bryophyta</taxon>
        <taxon>Bryophytina</taxon>
        <taxon>Bryopsida</taxon>
        <taxon>Dicranidae</taxon>
        <taxon>Pseudoditrichales</taxon>
        <taxon>Ditrichaceae</taxon>
        <taxon>Ceratodon</taxon>
    </lineage>
</organism>
<evidence type="ECO:0000313" key="1">
    <source>
        <dbReference type="EMBL" id="KAG0555994.1"/>
    </source>
</evidence>
<sequence length="142" mass="17020">MDWLRVVGNVYIRRGARRLQHHSTFISSHFLSVLAANSSVQHNLFRHFVVPTHSNGQGHWKVWQLRLRSRHLRQGERRQVWQLRLRRRNVREGERRQVRQLRLRCRNLRQGIDLLPCDGPLRGVLLLLECRDFQGPDDGFVY</sequence>
<protein>
    <submittedName>
        <fullName evidence="1">Uncharacterized protein</fullName>
    </submittedName>
</protein>
<comment type="caution">
    <text evidence="1">The sequence shown here is derived from an EMBL/GenBank/DDBJ whole genome shotgun (WGS) entry which is preliminary data.</text>
</comment>
<gene>
    <name evidence="1" type="ORF">KC19_11G018500</name>
</gene>
<name>A0A8T0GCB1_CERPU</name>
<evidence type="ECO:0000313" key="2">
    <source>
        <dbReference type="Proteomes" id="UP000822688"/>
    </source>
</evidence>